<dbReference type="RefSeq" id="XP_013244427.1">
    <property type="nucleotide sequence ID" value="XM_013388973.1"/>
</dbReference>
<name>A0A066WBL4_TILAU</name>
<dbReference type="AlphaFoldDB" id="A0A066WBL4"/>
<dbReference type="Proteomes" id="UP000027361">
    <property type="component" value="Unassembled WGS sequence"/>
</dbReference>
<keyword evidence="2" id="KW-1185">Reference proteome</keyword>
<gene>
    <name evidence="1" type="ORF">K437DRAFT_73649</name>
</gene>
<proteinExistence type="predicted"/>
<comment type="caution">
    <text evidence="1">The sequence shown here is derived from an EMBL/GenBank/DDBJ whole genome shotgun (WGS) entry which is preliminary data.</text>
</comment>
<evidence type="ECO:0000313" key="2">
    <source>
        <dbReference type="Proteomes" id="UP000027361"/>
    </source>
</evidence>
<evidence type="ECO:0000313" key="1">
    <source>
        <dbReference type="EMBL" id="KDN49913.1"/>
    </source>
</evidence>
<protein>
    <submittedName>
        <fullName evidence="1">Uncharacterized protein</fullName>
    </submittedName>
</protein>
<dbReference type="HOGENOM" id="CLU_1409704_0_0_1"/>
<sequence>MDWASLTRTCPLPRCLVPLSARAGGTALSAGWTLAPFIKTAHLASTEHQSRTHPHRVNTISCLTGQAPTYRTDPSALQTRTCITPPGSHLSPAQLHRRCKKDAHPHRHPSPEAPGFNLVRLVCVNRHRRSRDLQVQLRLRRLTEQEWRPGRHEDQQRGQDERKHWANGHAIQCKVLYRERTRLQSGSVSLVSL</sequence>
<reference evidence="1 2" key="1">
    <citation type="submission" date="2014-05" db="EMBL/GenBank/DDBJ databases">
        <title>Draft genome sequence of a rare smut relative, Tilletiaria anomala UBC 951.</title>
        <authorList>
            <consortium name="DOE Joint Genome Institute"/>
            <person name="Toome M."/>
            <person name="Kuo A."/>
            <person name="Henrissat B."/>
            <person name="Lipzen A."/>
            <person name="Tritt A."/>
            <person name="Yoshinaga Y."/>
            <person name="Zane M."/>
            <person name="Barry K."/>
            <person name="Grigoriev I.V."/>
            <person name="Spatafora J.W."/>
            <person name="Aimea M.C."/>
        </authorList>
    </citation>
    <scope>NUCLEOTIDE SEQUENCE [LARGE SCALE GENOMIC DNA]</scope>
    <source>
        <strain evidence="1 2">UBC 951</strain>
    </source>
</reference>
<dbReference type="GeneID" id="25267768"/>
<accession>A0A066WBL4</accession>
<organism evidence="1 2">
    <name type="scientific">Tilletiaria anomala (strain ATCC 24038 / CBS 436.72 / UBC 951)</name>
    <dbReference type="NCBI Taxonomy" id="1037660"/>
    <lineage>
        <taxon>Eukaryota</taxon>
        <taxon>Fungi</taxon>
        <taxon>Dikarya</taxon>
        <taxon>Basidiomycota</taxon>
        <taxon>Ustilaginomycotina</taxon>
        <taxon>Exobasidiomycetes</taxon>
        <taxon>Georgefischeriales</taxon>
        <taxon>Tilletiariaceae</taxon>
        <taxon>Tilletiaria</taxon>
    </lineage>
</organism>
<dbReference type="EMBL" id="JMSN01000020">
    <property type="protein sequence ID" value="KDN49913.1"/>
    <property type="molecule type" value="Genomic_DNA"/>
</dbReference>
<dbReference type="InParanoid" id="A0A066WBL4"/>